<dbReference type="SMART" id="SM00342">
    <property type="entry name" value="HTH_ARAC"/>
    <property type="match status" value="1"/>
</dbReference>
<sequence>MRAWESVQRSIQYMEEHLTDKIEMEELAGIAYLSPFYFQRLFNRLVGKTVMEYIKLRRLANAADYLIHNRESRIKDAAYRFGFENHETFTRAFKSVYGMTPESYRSNPRQLAHFHKPNLSMTYQIVDENMPLIADGITLEVSQNHLEAARIFCGLSIQHPVGDGQGVDLLGELWQQFHKLKPSLTSLEMDGREAGVSLPGKTDGCFTYFVGAEMLIQSAAGIVEPLEKWEMPSGRYIICSFEAENFHQLATSALMKARDYMFGVWLQSHGIATEPMMIELYAETTPEASSMEIWLKIKE</sequence>
<dbReference type="PANTHER" id="PTHR47504">
    <property type="entry name" value="RIGHT ORIGIN-BINDING PROTEIN"/>
    <property type="match status" value="1"/>
</dbReference>
<dbReference type="InterPro" id="IPR020449">
    <property type="entry name" value="Tscrpt_reg_AraC-type_HTH"/>
</dbReference>
<gene>
    <name evidence="5" type="ORF">A7K91_11820</name>
</gene>
<dbReference type="PRINTS" id="PR00032">
    <property type="entry name" value="HTHARAC"/>
</dbReference>
<keyword evidence="2" id="KW-0238">DNA-binding</keyword>
<dbReference type="InterPro" id="IPR010499">
    <property type="entry name" value="AraC_E-bd"/>
</dbReference>
<dbReference type="InterPro" id="IPR018060">
    <property type="entry name" value="HTH_AraC"/>
</dbReference>
<dbReference type="EMBL" id="LYPA01000065">
    <property type="protein sequence ID" value="OBR64213.1"/>
    <property type="molecule type" value="Genomic_DNA"/>
</dbReference>
<accession>A0A1A5YF47</accession>
<dbReference type="GO" id="GO:0043565">
    <property type="term" value="F:sequence-specific DNA binding"/>
    <property type="evidence" value="ECO:0007669"/>
    <property type="project" value="InterPro"/>
</dbReference>
<dbReference type="SMART" id="SM00871">
    <property type="entry name" value="AraC_E_bind"/>
    <property type="match status" value="1"/>
</dbReference>
<dbReference type="InterPro" id="IPR018062">
    <property type="entry name" value="HTH_AraC-typ_CS"/>
</dbReference>
<dbReference type="Gene3D" id="3.20.80.10">
    <property type="entry name" value="Regulatory factor, effector binding domain"/>
    <property type="match status" value="1"/>
</dbReference>
<keyword evidence="6" id="KW-1185">Reference proteome</keyword>
<dbReference type="SUPFAM" id="SSF46689">
    <property type="entry name" value="Homeodomain-like"/>
    <property type="match status" value="2"/>
</dbReference>
<dbReference type="InterPro" id="IPR011256">
    <property type="entry name" value="Reg_factor_effector_dom_sf"/>
</dbReference>
<reference evidence="5 6" key="1">
    <citation type="submission" date="2016-05" db="EMBL/GenBank/DDBJ databases">
        <title>Paenibacillus oryzae. sp. nov., isolated from the rice root.</title>
        <authorList>
            <person name="Zhang J."/>
            <person name="Zhang X."/>
        </authorList>
    </citation>
    <scope>NUCLEOTIDE SEQUENCE [LARGE SCALE GENOMIC DNA]</scope>
    <source>
        <strain evidence="5 6">1DrF-4</strain>
    </source>
</reference>
<evidence type="ECO:0000256" key="3">
    <source>
        <dbReference type="ARBA" id="ARBA00023163"/>
    </source>
</evidence>
<dbReference type="InterPro" id="IPR009057">
    <property type="entry name" value="Homeodomain-like_sf"/>
</dbReference>
<dbReference type="InterPro" id="IPR050959">
    <property type="entry name" value="MarA-like"/>
</dbReference>
<dbReference type="STRING" id="1844972.A7K91_11820"/>
<proteinExistence type="predicted"/>
<keyword evidence="3" id="KW-0804">Transcription</keyword>
<dbReference type="Pfam" id="PF06445">
    <property type="entry name" value="GyrI-like"/>
    <property type="match status" value="1"/>
</dbReference>
<evidence type="ECO:0000259" key="4">
    <source>
        <dbReference type="PROSITE" id="PS01124"/>
    </source>
</evidence>
<dbReference type="Gene3D" id="1.10.10.60">
    <property type="entry name" value="Homeodomain-like"/>
    <property type="match status" value="2"/>
</dbReference>
<evidence type="ECO:0000256" key="2">
    <source>
        <dbReference type="ARBA" id="ARBA00023125"/>
    </source>
</evidence>
<dbReference type="PROSITE" id="PS01124">
    <property type="entry name" value="HTH_ARAC_FAMILY_2"/>
    <property type="match status" value="1"/>
</dbReference>
<name>A0A1A5YF47_9BACL</name>
<dbReference type="Pfam" id="PF12833">
    <property type="entry name" value="HTH_18"/>
    <property type="match status" value="1"/>
</dbReference>
<dbReference type="RefSeq" id="WP_068684657.1">
    <property type="nucleotide sequence ID" value="NZ_LYPA01000065.1"/>
</dbReference>
<evidence type="ECO:0000313" key="5">
    <source>
        <dbReference type="EMBL" id="OBR64213.1"/>
    </source>
</evidence>
<comment type="caution">
    <text evidence="5">The sequence shown here is derived from an EMBL/GenBank/DDBJ whole genome shotgun (WGS) entry which is preliminary data.</text>
</comment>
<feature type="domain" description="HTH araC/xylS-type" evidence="4">
    <location>
        <begin position="8"/>
        <end position="107"/>
    </location>
</feature>
<keyword evidence="1" id="KW-0805">Transcription regulation</keyword>
<dbReference type="PROSITE" id="PS00041">
    <property type="entry name" value="HTH_ARAC_FAMILY_1"/>
    <property type="match status" value="1"/>
</dbReference>
<evidence type="ECO:0000256" key="1">
    <source>
        <dbReference type="ARBA" id="ARBA00023015"/>
    </source>
</evidence>
<dbReference type="OrthoDB" id="5337216at2"/>
<dbReference type="SUPFAM" id="SSF55136">
    <property type="entry name" value="Probable bacterial effector-binding domain"/>
    <property type="match status" value="1"/>
</dbReference>
<dbReference type="InterPro" id="IPR029442">
    <property type="entry name" value="GyrI-like"/>
</dbReference>
<dbReference type="PANTHER" id="PTHR47504:SF5">
    <property type="entry name" value="RIGHT ORIGIN-BINDING PROTEIN"/>
    <property type="match status" value="1"/>
</dbReference>
<evidence type="ECO:0000313" key="6">
    <source>
        <dbReference type="Proteomes" id="UP000092024"/>
    </source>
</evidence>
<organism evidence="5 6">
    <name type="scientific">Paenibacillus oryzae</name>
    <dbReference type="NCBI Taxonomy" id="1844972"/>
    <lineage>
        <taxon>Bacteria</taxon>
        <taxon>Bacillati</taxon>
        <taxon>Bacillota</taxon>
        <taxon>Bacilli</taxon>
        <taxon>Bacillales</taxon>
        <taxon>Paenibacillaceae</taxon>
        <taxon>Paenibacillus</taxon>
    </lineage>
</organism>
<dbReference type="AlphaFoldDB" id="A0A1A5YF47"/>
<dbReference type="GO" id="GO:0003700">
    <property type="term" value="F:DNA-binding transcription factor activity"/>
    <property type="evidence" value="ECO:0007669"/>
    <property type="project" value="InterPro"/>
</dbReference>
<dbReference type="Proteomes" id="UP000092024">
    <property type="component" value="Unassembled WGS sequence"/>
</dbReference>
<protein>
    <submittedName>
        <fullName evidence="5">AraC family transcriptional regulator</fullName>
    </submittedName>
</protein>